<comment type="subcellular location">
    <subcellularLocation>
        <location evidence="1 15">Cytoplasm</location>
    </subcellularLocation>
</comment>
<dbReference type="SMART" id="SM00873">
    <property type="entry name" value="B3_4"/>
    <property type="match status" value="1"/>
</dbReference>
<dbReference type="HAMAP" id="MF_00283">
    <property type="entry name" value="Phe_tRNA_synth_beta1"/>
    <property type="match status" value="1"/>
</dbReference>
<evidence type="ECO:0000256" key="6">
    <source>
        <dbReference type="ARBA" id="ARBA00022598"/>
    </source>
</evidence>
<dbReference type="SUPFAM" id="SSF46955">
    <property type="entry name" value="Putative DNA-binding domain"/>
    <property type="match status" value="2"/>
</dbReference>
<dbReference type="PROSITE" id="PS51447">
    <property type="entry name" value="FDX_ACB"/>
    <property type="match status" value="1"/>
</dbReference>
<gene>
    <name evidence="15" type="primary">pheT</name>
    <name evidence="18" type="ORF">A2828_00755</name>
</gene>
<evidence type="ECO:0000256" key="9">
    <source>
        <dbReference type="ARBA" id="ARBA00022840"/>
    </source>
</evidence>
<dbReference type="Pfam" id="PF17759">
    <property type="entry name" value="tRNA_synthFbeta"/>
    <property type="match status" value="1"/>
</dbReference>
<comment type="catalytic activity">
    <reaction evidence="14 15">
        <text>tRNA(Phe) + L-phenylalanine + ATP = L-phenylalanyl-tRNA(Phe) + AMP + diphosphate + H(+)</text>
        <dbReference type="Rhea" id="RHEA:19413"/>
        <dbReference type="Rhea" id="RHEA-COMP:9668"/>
        <dbReference type="Rhea" id="RHEA-COMP:9699"/>
        <dbReference type="ChEBI" id="CHEBI:15378"/>
        <dbReference type="ChEBI" id="CHEBI:30616"/>
        <dbReference type="ChEBI" id="CHEBI:33019"/>
        <dbReference type="ChEBI" id="CHEBI:58095"/>
        <dbReference type="ChEBI" id="CHEBI:78442"/>
        <dbReference type="ChEBI" id="CHEBI:78531"/>
        <dbReference type="ChEBI" id="CHEBI:456215"/>
        <dbReference type="EC" id="6.1.1.20"/>
    </reaction>
</comment>
<evidence type="ECO:0000256" key="10">
    <source>
        <dbReference type="ARBA" id="ARBA00022842"/>
    </source>
</evidence>
<feature type="binding site" evidence="15">
    <location>
        <position position="365"/>
    </location>
    <ligand>
        <name>Mg(2+)</name>
        <dbReference type="ChEBI" id="CHEBI:18420"/>
        <note>shared with alpha subunit</note>
    </ligand>
</feature>
<feature type="binding site" evidence="15">
    <location>
        <position position="366"/>
    </location>
    <ligand>
        <name>Mg(2+)</name>
        <dbReference type="ChEBI" id="CHEBI:18420"/>
        <note>shared with alpha subunit</note>
    </ligand>
</feature>
<dbReference type="InterPro" id="IPR020825">
    <property type="entry name" value="Phe-tRNA_synthase-like_B3/B4"/>
</dbReference>
<dbReference type="SMART" id="SM00896">
    <property type="entry name" value="FDX-ACB"/>
    <property type="match status" value="1"/>
</dbReference>
<dbReference type="InterPro" id="IPR036690">
    <property type="entry name" value="Fdx_antiC-bd_sf"/>
</dbReference>
<dbReference type="InterPro" id="IPR005147">
    <property type="entry name" value="tRNA_synthase_B5-dom"/>
</dbReference>
<comment type="similarity">
    <text evidence="2 15">Belongs to the phenylalanyl-tRNA synthetase beta subunit family. Type 1 subfamily.</text>
</comment>
<dbReference type="Gene3D" id="3.30.930.10">
    <property type="entry name" value="Bira Bifunctional Protein, Domain 2"/>
    <property type="match status" value="1"/>
</dbReference>
<keyword evidence="11" id="KW-0694">RNA-binding</keyword>
<dbReference type="SUPFAM" id="SSF55681">
    <property type="entry name" value="Class II aaRS and biotin synthetases"/>
    <property type="match status" value="1"/>
</dbReference>
<evidence type="ECO:0000256" key="11">
    <source>
        <dbReference type="ARBA" id="ARBA00022884"/>
    </source>
</evidence>
<evidence type="ECO:0000313" key="19">
    <source>
        <dbReference type="Proteomes" id="UP000178869"/>
    </source>
</evidence>
<feature type="binding site" evidence="15">
    <location>
        <position position="362"/>
    </location>
    <ligand>
        <name>Mg(2+)</name>
        <dbReference type="ChEBI" id="CHEBI:18420"/>
        <note>shared with alpha subunit</note>
    </ligand>
</feature>
<evidence type="ECO:0000259" key="17">
    <source>
        <dbReference type="PROSITE" id="PS51483"/>
    </source>
</evidence>
<dbReference type="Pfam" id="PF03147">
    <property type="entry name" value="FDX-ACB"/>
    <property type="match status" value="1"/>
</dbReference>
<reference evidence="18 19" key="1">
    <citation type="journal article" date="2016" name="Nat. Commun.">
        <title>Thousands of microbial genomes shed light on interconnected biogeochemical processes in an aquifer system.</title>
        <authorList>
            <person name="Anantharaman K."/>
            <person name="Brown C.T."/>
            <person name="Hug L.A."/>
            <person name="Sharon I."/>
            <person name="Castelle C.J."/>
            <person name="Probst A.J."/>
            <person name="Thomas B.C."/>
            <person name="Singh A."/>
            <person name="Wilkins M.J."/>
            <person name="Karaoz U."/>
            <person name="Brodie E.L."/>
            <person name="Williams K.H."/>
            <person name="Hubbard S.S."/>
            <person name="Banfield J.F."/>
        </authorList>
    </citation>
    <scope>NUCLEOTIDE SEQUENCE [LARGE SCALE GENOMIC DNA]</scope>
</reference>
<evidence type="ECO:0000313" key="18">
    <source>
        <dbReference type="EMBL" id="OHA46293.1"/>
    </source>
</evidence>
<evidence type="ECO:0000256" key="15">
    <source>
        <dbReference type="HAMAP-Rule" id="MF_00283"/>
    </source>
</evidence>
<keyword evidence="6 15" id="KW-0436">Ligase</keyword>
<dbReference type="Pfam" id="PF03484">
    <property type="entry name" value="B5"/>
    <property type="match status" value="1"/>
</dbReference>
<dbReference type="InterPro" id="IPR045060">
    <property type="entry name" value="Phe-tRNA-ligase_IIc_bsu"/>
</dbReference>
<dbReference type="GO" id="GO:0005524">
    <property type="term" value="F:ATP binding"/>
    <property type="evidence" value="ECO:0007669"/>
    <property type="project" value="UniProtKB-UniRule"/>
</dbReference>
<dbReference type="InterPro" id="IPR005121">
    <property type="entry name" value="Fdx_antiC-bd"/>
</dbReference>
<evidence type="ECO:0000256" key="13">
    <source>
        <dbReference type="ARBA" id="ARBA00023146"/>
    </source>
</evidence>
<evidence type="ECO:0000256" key="7">
    <source>
        <dbReference type="ARBA" id="ARBA00022723"/>
    </source>
</evidence>
<keyword evidence="4 15" id="KW-0963">Cytoplasm</keyword>
<proteinExistence type="inferred from homology"/>
<dbReference type="GO" id="GO:0009328">
    <property type="term" value="C:phenylalanine-tRNA ligase complex"/>
    <property type="evidence" value="ECO:0007669"/>
    <property type="project" value="TreeGrafter"/>
</dbReference>
<dbReference type="AlphaFoldDB" id="A0A1G2PDC5"/>
<dbReference type="EMBL" id="MHSR01000017">
    <property type="protein sequence ID" value="OHA46293.1"/>
    <property type="molecule type" value="Genomic_DNA"/>
</dbReference>
<evidence type="ECO:0000256" key="2">
    <source>
        <dbReference type="ARBA" id="ARBA00008653"/>
    </source>
</evidence>
<keyword evidence="12 15" id="KW-0648">Protein biosynthesis</keyword>
<comment type="caution">
    <text evidence="18">The sequence shown here is derived from an EMBL/GenBank/DDBJ whole genome shotgun (WGS) entry which is preliminary data.</text>
</comment>
<dbReference type="GO" id="GO:0004826">
    <property type="term" value="F:phenylalanine-tRNA ligase activity"/>
    <property type="evidence" value="ECO:0007669"/>
    <property type="project" value="UniProtKB-UniRule"/>
</dbReference>
<evidence type="ECO:0000259" key="16">
    <source>
        <dbReference type="PROSITE" id="PS51447"/>
    </source>
</evidence>
<evidence type="ECO:0000256" key="4">
    <source>
        <dbReference type="ARBA" id="ARBA00022490"/>
    </source>
</evidence>
<keyword evidence="10 15" id="KW-0460">Magnesium</keyword>
<dbReference type="Proteomes" id="UP000178869">
    <property type="component" value="Unassembled WGS sequence"/>
</dbReference>
<dbReference type="Gene3D" id="3.30.70.380">
    <property type="entry name" value="Ferrodoxin-fold anticodon-binding domain"/>
    <property type="match status" value="1"/>
</dbReference>
<evidence type="ECO:0000256" key="14">
    <source>
        <dbReference type="ARBA" id="ARBA00049255"/>
    </source>
</evidence>
<keyword evidence="7 15" id="KW-0479">Metal-binding</keyword>
<sequence>MKYSYSWLKEFIPAIQAPKKLADLLTLHAWEVESVENFGDDFILDIAILPNRLSDASGHIGVAREIYSILKIAYPKKTTRFSLPRLNIKERTAQKIKSVISVSIAGKDLCPRYAARAIFGIKVGPSPKWLIKRLNAVGVQSINNIVDITNYVMLETGQPLHAFDYDKLAKNKFGVAEIFVRRAVDKEEIITLDGQERNLSAEDLLIADSVGPLAIAGIKGGMRACISGDTKNIVIEGANFDRRSVYKTAKRLGIDSDAARRFGAGLPASQIPWAVDRVASLITQIAGGYAVGGMVDEGNFRNIPVKVVLFFAKVNSLLGLDLTMKEVIYILKTIGCEISILKNKTLKVVLPVNRLDLTNQEDLIEEIGRLLGYGKIMAQAPKTLSSPAAINDAWFIRNKAKDVLMRSGFTELRAYSFMGDVIASAFGFGAHDLIEIYNPIADDKRYLRPSISPRLVISAVENLKYSDHIGVFEIGNVFEWKKARAAEKEHLSAVRIVKNESNPVDNFRIMKGLINDLLLSLGISDCSWRPIANVFKDRYLFWGHNSSAILEIDGKPIGAVGVLESDISSSFGWPENIVVAEIDFSILREEVSEEHEYRLPSKYPEAVRDIAVLVDISVLVDEVGQEIARIGKNLVRDIELFDYYEGENLPEGKKSLAFHIIYQSDKKTLSGQEIDKLHKKIIKVLTARGWEVR</sequence>
<dbReference type="Pfam" id="PF03483">
    <property type="entry name" value="B3_4"/>
    <property type="match status" value="1"/>
</dbReference>
<name>A0A1G2PDC5_9BACT</name>
<feature type="domain" description="B5" evidence="17">
    <location>
        <begin position="302"/>
        <end position="378"/>
    </location>
</feature>
<dbReference type="SUPFAM" id="SSF54991">
    <property type="entry name" value="Anticodon-binding domain of PheRS"/>
    <property type="match status" value="1"/>
</dbReference>
<dbReference type="InterPro" id="IPR005146">
    <property type="entry name" value="B3/B4_tRNA-bd"/>
</dbReference>
<protein>
    <recommendedName>
        <fullName evidence="15">Phenylalanine--tRNA ligase beta subunit</fullName>
        <ecNumber evidence="15">6.1.1.20</ecNumber>
    </recommendedName>
    <alternativeName>
        <fullName evidence="15">Phenylalanyl-tRNA synthetase beta subunit</fullName>
        <shortName evidence="15">PheRS</shortName>
    </alternativeName>
</protein>
<dbReference type="PROSITE" id="PS51483">
    <property type="entry name" value="B5"/>
    <property type="match status" value="1"/>
</dbReference>
<dbReference type="GO" id="GO:0006432">
    <property type="term" value="P:phenylalanyl-tRNA aminoacylation"/>
    <property type="evidence" value="ECO:0007669"/>
    <property type="project" value="UniProtKB-UniRule"/>
</dbReference>
<comment type="subunit">
    <text evidence="3 15">Tetramer of two alpha and two beta subunits.</text>
</comment>
<dbReference type="PANTHER" id="PTHR10947">
    <property type="entry name" value="PHENYLALANYL-TRNA SYNTHETASE BETA CHAIN AND LEUCINE-RICH REPEAT-CONTAINING PROTEIN 47"/>
    <property type="match status" value="1"/>
</dbReference>
<dbReference type="Gene3D" id="3.50.40.10">
    <property type="entry name" value="Phenylalanyl-trna Synthetase, Chain B, domain 3"/>
    <property type="match status" value="1"/>
</dbReference>
<dbReference type="NCBIfam" id="TIGR00472">
    <property type="entry name" value="pheT_bact"/>
    <property type="match status" value="1"/>
</dbReference>
<dbReference type="SUPFAM" id="SSF56037">
    <property type="entry name" value="PheT/TilS domain"/>
    <property type="match status" value="1"/>
</dbReference>
<evidence type="ECO:0000256" key="5">
    <source>
        <dbReference type="ARBA" id="ARBA00022555"/>
    </source>
</evidence>
<comment type="cofactor">
    <cofactor evidence="15">
        <name>Mg(2+)</name>
        <dbReference type="ChEBI" id="CHEBI:18420"/>
    </cofactor>
    <text evidence="15">Binds 2 magnesium ions per tetramer.</text>
</comment>
<evidence type="ECO:0000256" key="8">
    <source>
        <dbReference type="ARBA" id="ARBA00022741"/>
    </source>
</evidence>
<dbReference type="InterPro" id="IPR009061">
    <property type="entry name" value="DNA-bd_dom_put_sf"/>
</dbReference>
<feature type="binding site" evidence="15">
    <location>
        <position position="356"/>
    </location>
    <ligand>
        <name>Mg(2+)</name>
        <dbReference type="ChEBI" id="CHEBI:18420"/>
        <note>shared with alpha subunit</note>
    </ligand>
</feature>
<accession>A0A1G2PDC5</accession>
<keyword evidence="5" id="KW-0820">tRNA-binding</keyword>
<feature type="domain" description="FDX-ACB" evidence="16">
    <location>
        <begin position="601"/>
        <end position="693"/>
    </location>
</feature>
<dbReference type="InterPro" id="IPR041616">
    <property type="entry name" value="PheRS_beta_core"/>
</dbReference>
<dbReference type="FunFam" id="3.30.70.380:FF:000001">
    <property type="entry name" value="Phenylalanine--tRNA ligase beta subunit"/>
    <property type="match status" value="1"/>
</dbReference>
<dbReference type="EC" id="6.1.1.20" evidence="15"/>
<dbReference type="SMART" id="SM00874">
    <property type="entry name" value="B5"/>
    <property type="match status" value="1"/>
</dbReference>
<keyword evidence="13 15" id="KW-0030">Aminoacyl-tRNA synthetase</keyword>
<dbReference type="Gene3D" id="3.30.56.10">
    <property type="match status" value="2"/>
</dbReference>
<evidence type="ECO:0000256" key="3">
    <source>
        <dbReference type="ARBA" id="ARBA00011209"/>
    </source>
</evidence>
<evidence type="ECO:0000256" key="1">
    <source>
        <dbReference type="ARBA" id="ARBA00004496"/>
    </source>
</evidence>
<evidence type="ECO:0000256" key="12">
    <source>
        <dbReference type="ARBA" id="ARBA00022917"/>
    </source>
</evidence>
<dbReference type="InterPro" id="IPR004532">
    <property type="entry name" value="Phe-tRNA-ligase_IIc_bsu_bact"/>
</dbReference>
<dbReference type="PANTHER" id="PTHR10947:SF0">
    <property type="entry name" value="PHENYLALANINE--TRNA LIGASE BETA SUBUNIT"/>
    <property type="match status" value="1"/>
</dbReference>
<dbReference type="GO" id="GO:0000287">
    <property type="term" value="F:magnesium ion binding"/>
    <property type="evidence" value="ECO:0007669"/>
    <property type="project" value="UniProtKB-UniRule"/>
</dbReference>
<organism evidence="18 19">
    <name type="scientific">Candidatus Terrybacteria bacterium RIFCSPHIGHO2_01_FULL_43_35</name>
    <dbReference type="NCBI Taxonomy" id="1802361"/>
    <lineage>
        <taxon>Bacteria</taxon>
        <taxon>Candidatus Terryibacteriota</taxon>
    </lineage>
</organism>
<keyword evidence="8 15" id="KW-0547">Nucleotide-binding</keyword>
<dbReference type="GO" id="GO:0000049">
    <property type="term" value="F:tRNA binding"/>
    <property type="evidence" value="ECO:0007669"/>
    <property type="project" value="UniProtKB-KW"/>
</dbReference>
<dbReference type="InterPro" id="IPR045864">
    <property type="entry name" value="aa-tRNA-synth_II/BPL/LPL"/>
</dbReference>
<keyword evidence="9 15" id="KW-0067">ATP-binding</keyword>